<dbReference type="SUPFAM" id="SSF55785">
    <property type="entry name" value="PYP-like sensor domain (PAS domain)"/>
    <property type="match status" value="1"/>
</dbReference>
<evidence type="ECO:0000256" key="10">
    <source>
        <dbReference type="SAM" id="Coils"/>
    </source>
</evidence>
<dbReference type="GO" id="GO:0006355">
    <property type="term" value="P:regulation of DNA-templated transcription"/>
    <property type="evidence" value="ECO:0007669"/>
    <property type="project" value="InterPro"/>
</dbReference>
<evidence type="ECO:0000256" key="4">
    <source>
        <dbReference type="ARBA" id="ARBA00022679"/>
    </source>
</evidence>
<dbReference type="CDD" id="cd00156">
    <property type="entry name" value="REC"/>
    <property type="match status" value="1"/>
</dbReference>
<feature type="domain" description="Response regulatory" evidence="12">
    <location>
        <begin position="456"/>
        <end position="572"/>
    </location>
</feature>
<dbReference type="SMART" id="SM00448">
    <property type="entry name" value="REC"/>
    <property type="match status" value="1"/>
</dbReference>
<dbReference type="EC" id="2.7.13.3" evidence="2"/>
<dbReference type="NCBIfam" id="TIGR00229">
    <property type="entry name" value="sensory_box"/>
    <property type="match status" value="1"/>
</dbReference>
<comment type="caution">
    <text evidence="14">The sequence shown here is derived from an EMBL/GenBank/DDBJ whole genome shotgun (WGS) entry which is preliminary data.</text>
</comment>
<evidence type="ECO:0000259" key="12">
    <source>
        <dbReference type="PROSITE" id="PS50110"/>
    </source>
</evidence>
<dbReference type="InterPro" id="IPR035965">
    <property type="entry name" value="PAS-like_dom_sf"/>
</dbReference>
<dbReference type="InterPro" id="IPR036890">
    <property type="entry name" value="HATPase_C_sf"/>
</dbReference>
<dbReference type="Gene3D" id="1.10.287.130">
    <property type="match status" value="1"/>
</dbReference>
<dbReference type="SMART" id="SM00388">
    <property type="entry name" value="HisKA"/>
    <property type="match status" value="1"/>
</dbReference>
<evidence type="ECO:0000256" key="3">
    <source>
        <dbReference type="ARBA" id="ARBA00022553"/>
    </source>
</evidence>
<evidence type="ECO:0000259" key="11">
    <source>
        <dbReference type="PROSITE" id="PS50109"/>
    </source>
</evidence>
<dbReference type="GO" id="GO:0005524">
    <property type="term" value="F:ATP binding"/>
    <property type="evidence" value="ECO:0007669"/>
    <property type="project" value="UniProtKB-KW"/>
</dbReference>
<dbReference type="EMBL" id="BEXT01000001">
    <property type="protein sequence ID" value="GBC60575.1"/>
    <property type="molecule type" value="Genomic_DNA"/>
</dbReference>
<dbReference type="Gene3D" id="3.30.565.10">
    <property type="entry name" value="Histidine kinase-like ATPase, C-terminal domain"/>
    <property type="match status" value="1"/>
</dbReference>
<feature type="coiled-coil region" evidence="10">
    <location>
        <begin position="36"/>
        <end position="77"/>
    </location>
</feature>
<dbReference type="InterPro" id="IPR003661">
    <property type="entry name" value="HisK_dim/P_dom"/>
</dbReference>
<evidence type="ECO:0000313" key="14">
    <source>
        <dbReference type="EMBL" id="GBC60575.1"/>
    </source>
</evidence>
<keyword evidence="3 9" id="KW-0597">Phosphoprotein</keyword>
<evidence type="ECO:0000256" key="9">
    <source>
        <dbReference type="PROSITE-ProRule" id="PRU00169"/>
    </source>
</evidence>
<keyword evidence="7" id="KW-0067">ATP-binding</keyword>
<dbReference type="CDD" id="cd00082">
    <property type="entry name" value="HisKA"/>
    <property type="match status" value="1"/>
</dbReference>
<dbReference type="PROSITE" id="PS50110">
    <property type="entry name" value="RESPONSE_REGULATORY"/>
    <property type="match status" value="1"/>
</dbReference>
<feature type="domain" description="Histidine kinase" evidence="11">
    <location>
        <begin position="213"/>
        <end position="437"/>
    </location>
</feature>
<dbReference type="InterPro" id="IPR003594">
    <property type="entry name" value="HATPase_dom"/>
</dbReference>
<organism evidence="14 15">
    <name type="scientific">Desulfonema ishimotonii</name>
    <dbReference type="NCBI Taxonomy" id="45657"/>
    <lineage>
        <taxon>Bacteria</taxon>
        <taxon>Pseudomonadati</taxon>
        <taxon>Thermodesulfobacteriota</taxon>
        <taxon>Desulfobacteria</taxon>
        <taxon>Desulfobacterales</taxon>
        <taxon>Desulfococcaceae</taxon>
        <taxon>Desulfonema</taxon>
    </lineage>
</organism>
<evidence type="ECO:0000256" key="2">
    <source>
        <dbReference type="ARBA" id="ARBA00012438"/>
    </source>
</evidence>
<evidence type="ECO:0000256" key="5">
    <source>
        <dbReference type="ARBA" id="ARBA00022741"/>
    </source>
</evidence>
<dbReference type="CDD" id="cd00130">
    <property type="entry name" value="PAS"/>
    <property type="match status" value="1"/>
</dbReference>
<reference evidence="15" key="1">
    <citation type="submission" date="2017-11" db="EMBL/GenBank/DDBJ databases">
        <authorList>
            <person name="Watanabe M."/>
            <person name="Kojima H."/>
        </authorList>
    </citation>
    <scope>NUCLEOTIDE SEQUENCE [LARGE SCALE GENOMIC DNA]</scope>
    <source>
        <strain evidence="15">Tokyo 01</strain>
    </source>
</reference>
<dbReference type="Gene3D" id="3.40.50.2300">
    <property type="match status" value="1"/>
</dbReference>
<dbReference type="Proteomes" id="UP000288096">
    <property type="component" value="Unassembled WGS sequence"/>
</dbReference>
<feature type="domain" description="PAS" evidence="13">
    <location>
        <begin position="67"/>
        <end position="112"/>
    </location>
</feature>
<dbReference type="GO" id="GO:0000155">
    <property type="term" value="F:phosphorelay sensor kinase activity"/>
    <property type="evidence" value="ECO:0007669"/>
    <property type="project" value="InterPro"/>
</dbReference>
<dbReference type="Pfam" id="PF02518">
    <property type="entry name" value="HATPase_c"/>
    <property type="match status" value="1"/>
</dbReference>
<dbReference type="PROSITE" id="PS50112">
    <property type="entry name" value="PAS"/>
    <property type="match status" value="1"/>
</dbReference>
<dbReference type="Gene3D" id="3.30.450.20">
    <property type="entry name" value="PAS domain"/>
    <property type="match status" value="1"/>
</dbReference>
<dbReference type="InterPro" id="IPR004358">
    <property type="entry name" value="Sig_transdc_His_kin-like_C"/>
</dbReference>
<evidence type="ECO:0000313" key="15">
    <source>
        <dbReference type="Proteomes" id="UP000288096"/>
    </source>
</evidence>
<evidence type="ECO:0000259" key="13">
    <source>
        <dbReference type="PROSITE" id="PS50112"/>
    </source>
</evidence>
<dbReference type="Pfam" id="PF00989">
    <property type="entry name" value="PAS"/>
    <property type="match status" value="1"/>
</dbReference>
<feature type="modified residue" description="4-aspartylphosphate" evidence="9">
    <location>
        <position position="507"/>
    </location>
</feature>
<sequence>MEKNETVSDLRRQAEKELGIRLRDAEKQTELSPEEKDRLLHELQVHQIELEMQNDELRRIQLELETARNRYSDLYDLAPVGYITVSGEGLISEANLTISAMLGVEKSSVIGKPFSRFIASDSQDVYYFHRRKLFKTGCRQICEIELRKQDGPRFYVRLESILAEDAEGKMSPQARTVVTDISAHKQIEEEKKILESQIRQANKMEAIGTLAGGIAHDFNNVLSIIIGNAELASDDLPPSHPAHLNIDEIRKAGMRAADIAKQLLSFTRKTKQNLKPLDAGPVIRDVLRFMRSTIPTTIDIRQNFNATDTFVLADPTQITQVMMNLCTNAFQEMGKTGGILEISVENVVLDEEVAANYPHLSKGRYLRITVSDTGSGINSEIVDKIFDPYFTTKEFGHGSGMGLSVVHGIVKNHGGAITVDSEPGKGTAFNVFFPVVTEKPVRKTEPAGKPAYGNETILLVDDEKSVVKITGRLLERLGYQVETRTDPAEALKLFQSKSDQFDLVITDMTMPHMTGVTLSEKLLEIRKNIPIIICTGHSPLVDEKKARAMGIAAYVMKPVIRQEIARIIRELLDVQAG</sequence>
<keyword evidence="5" id="KW-0547">Nucleotide-binding</keyword>
<dbReference type="SMART" id="SM00091">
    <property type="entry name" value="PAS"/>
    <property type="match status" value="1"/>
</dbReference>
<evidence type="ECO:0000256" key="6">
    <source>
        <dbReference type="ARBA" id="ARBA00022777"/>
    </source>
</evidence>
<comment type="catalytic activity">
    <reaction evidence="1">
        <text>ATP + protein L-histidine = ADP + protein N-phospho-L-histidine.</text>
        <dbReference type="EC" id="2.7.13.3"/>
    </reaction>
</comment>
<evidence type="ECO:0000256" key="8">
    <source>
        <dbReference type="ARBA" id="ARBA00023012"/>
    </source>
</evidence>
<dbReference type="PRINTS" id="PR00344">
    <property type="entry name" value="BCTRLSENSOR"/>
</dbReference>
<accession>A0A401FUE4</accession>
<dbReference type="SUPFAM" id="SSF52172">
    <property type="entry name" value="CheY-like"/>
    <property type="match status" value="1"/>
</dbReference>
<dbReference type="AlphaFoldDB" id="A0A401FUE4"/>
<keyword evidence="10" id="KW-0175">Coiled coil</keyword>
<reference evidence="15" key="2">
    <citation type="submission" date="2019-01" db="EMBL/GenBank/DDBJ databases">
        <title>Genome sequence of Desulfonema ishimotonii strain Tokyo 01.</title>
        <authorList>
            <person name="Fukui M."/>
        </authorList>
    </citation>
    <scope>NUCLEOTIDE SEQUENCE [LARGE SCALE GENOMIC DNA]</scope>
    <source>
        <strain evidence="15">Tokyo 01</strain>
    </source>
</reference>
<dbReference type="Pfam" id="PF00072">
    <property type="entry name" value="Response_reg"/>
    <property type="match status" value="1"/>
</dbReference>
<dbReference type="InterPro" id="IPR000014">
    <property type="entry name" value="PAS"/>
</dbReference>
<dbReference type="SUPFAM" id="SSF47384">
    <property type="entry name" value="Homodimeric domain of signal transducing histidine kinase"/>
    <property type="match status" value="1"/>
</dbReference>
<dbReference type="PANTHER" id="PTHR43065:SF42">
    <property type="entry name" value="TWO-COMPONENT SENSOR PPRA"/>
    <property type="match status" value="1"/>
</dbReference>
<keyword evidence="8" id="KW-0902">Two-component regulatory system</keyword>
<keyword evidence="6" id="KW-0418">Kinase</keyword>
<dbReference type="InterPro" id="IPR001789">
    <property type="entry name" value="Sig_transdc_resp-reg_receiver"/>
</dbReference>
<gene>
    <name evidence="14" type="ORF">DENIS_1532</name>
</gene>
<proteinExistence type="predicted"/>
<keyword evidence="15" id="KW-1185">Reference proteome</keyword>
<dbReference type="InterPro" id="IPR011006">
    <property type="entry name" value="CheY-like_superfamily"/>
</dbReference>
<dbReference type="InterPro" id="IPR036097">
    <property type="entry name" value="HisK_dim/P_sf"/>
</dbReference>
<dbReference type="SUPFAM" id="SSF55874">
    <property type="entry name" value="ATPase domain of HSP90 chaperone/DNA topoisomerase II/histidine kinase"/>
    <property type="match status" value="1"/>
</dbReference>
<name>A0A401FUE4_9BACT</name>
<dbReference type="RefSeq" id="WP_166404962.1">
    <property type="nucleotide sequence ID" value="NZ_BEXT01000001.1"/>
</dbReference>
<dbReference type="InterPro" id="IPR013767">
    <property type="entry name" value="PAS_fold"/>
</dbReference>
<dbReference type="InterPro" id="IPR005467">
    <property type="entry name" value="His_kinase_dom"/>
</dbReference>
<evidence type="ECO:0000256" key="1">
    <source>
        <dbReference type="ARBA" id="ARBA00000085"/>
    </source>
</evidence>
<protein>
    <recommendedName>
        <fullName evidence="2">histidine kinase</fullName>
        <ecNumber evidence="2">2.7.13.3</ecNumber>
    </recommendedName>
</protein>
<dbReference type="PROSITE" id="PS50109">
    <property type="entry name" value="HIS_KIN"/>
    <property type="match status" value="1"/>
</dbReference>
<evidence type="ECO:0000256" key="7">
    <source>
        <dbReference type="ARBA" id="ARBA00022840"/>
    </source>
</evidence>
<dbReference type="PANTHER" id="PTHR43065">
    <property type="entry name" value="SENSOR HISTIDINE KINASE"/>
    <property type="match status" value="1"/>
</dbReference>
<dbReference type="SMART" id="SM00387">
    <property type="entry name" value="HATPase_c"/>
    <property type="match status" value="1"/>
</dbReference>
<keyword evidence="4" id="KW-0808">Transferase</keyword>